<dbReference type="PANTHER" id="PTHR43201:SF32">
    <property type="entry name" value="2-SUCCINYLBENZOATE--COA LIGASE, CHLOROPLASTIC_PEROXISOMAL"/>
    <property type="match status" value="1"/>
</dbReference>
<dbReference type="PANTHER" id="PTHR43201">
    <property type="entry name" value="ACYL-COA SYNTHETASE"/>
    <property type="match status" value="1"/>
</dbReference>
<name>A0A1L9UYJ9_ASPBC</name>
<dbReference type="Proteomes" id="UP000184499">
    <property type="component" value="Unassembled WGS sequence"/>
</dbReference>
<dbReference type="InterPro" id="IPR042099">
    <property type="entry name" value="ANL_N_sf"/>
</dbReference>
<evidence type="ECO:0000313" key="2">
    <source>
        <dbReference type="Proteomes" id="UP000184499"/>
    </source>
</evidence>
<proteinExistence type="predicted"/>
<dbReference type="SUPFAM" id="SSF56801">
    <property type="entry name" value="Acetyl-CoA synthetase-like"/>
    <property type="match status" value="1"/>
</dbReference>
<dbReference type="GeneID" id="93574826"/>
<gene>
    <name evidence="1" type="ORF">ASPBRDRAFT_27165</name>
</gene>
<keyword evidence="2" id="KW-1185">Reference proteome</keyword>
<evidence type="ECO:0000313" key="1">
    <source>
        <dbReference type="EMBL" id="OJJ76748.1"/>
    </source>
</evidence>
<dbReference type="STRING" id="767769.A0A1L9UYJ9"/>
<protein>
    <submittedName>
        <fullName evidence="1">Uncharacterized protein</fullName>
    </submittedName>
</protein>
<dbReference type="OrthoDB" id="10253869at2759"/>
<dbReference type="AlphaFoldDB" id="A0A1L9UYJ9"/>
<dbReference type="EMBL" id="KV878680">
    <property type="protein sequence ID" value="OJJ76748.1"/>
    <property type="molecule type" value="Genomic_DNA"/>
</dbReference>
<reference evidence="2" key="1">
    <citation type="journal article" date="2017" name="Genome Biol.">
        <title>Comparative genomics reveals high biological diversity and specific adaptations in the industrially and medically important fungal genus Aspergillus.</title>
        <authorList>
            <person name="de Vries R.P."/>
            <person name="Riley R."/>
            <person name="Wiebenga A."/>
            <person name="Aguilar-Osorio G."/>
            <person name="Amillis S."/>
            <person name="Uchima C.A."/>
            <person name="Anderluh G."/>
            <person name="Asadollahi M."/>
            <person name="Askin M."/>
            <person name="Barry K."/>
            <person name="Battaglia E."/>
            <person name="Bayram O."/>
            <person name="Benocci T."/>
            <person name="Braus-Stromeyer S.A."/>
            <person name="Caldana C."/>
            <person name="Canovas D."/>
            <person name="Cerqueira G.C."/>
            <person name="Chen F."/>
            <person name="Chen W."/>
            <person name="Choi C."/>
            <person name="Clum A."/>
            <person name="Dos Santos R.A."/>
            <person name="Damasio A.R."/>
            <person name="Diallinas G."/>
            <person name="Emri T."/>
            <person name="Fekete E."/>
            <person name="Flipphi M."/>
            <person name="Freyberg S."/>
            <person name="Gallo A."/>
            <person name="Gournas C."/>
            <person name="Habgood R."/>
            <person name="Hainaut M."/>
            <person name="Harispe M.L."/>
            <person name="Henrissat B."/>
            <person name="Hilden K.S."/>
            <person name="Hope R."/>
            <person name="Hossain A."/>
            <person name="Karabika E."/>
            <person name="Karaffa L."/>
            <person name="Karanyi Z."/>
            <person name="Krasevec N."/>
            <person name="Kuo A."/>
            <person name="Kusch H."/>
            <person name="LaButti K."/>
            <person name="Lagendijk E.L."/>
            <person name="Lapidus A."/>
            <person name="Levasseur A."/>
            <person name="Lindquist E."/>
            <person name="Lipzen A."/>
            <person name="Logrieco A.F."/>
            <person name="MacCabe A."/>
            <person name="Maekelae M.R."/>
            <person name="Malavazi I."/>
            <person name="Melin P."/>
            <person name="Meyer V."/>
            <person name="Mielnichuk N."/>
            <person name="Miskei M."/>
            <person name="Molnar A.P."/>
            <person name="Mule G."/>
            <person name="Ngan C.Y."/>
            <person name="Orejas M."/>
            <person name="Orosz E."/>
            <person name="Ouedraogo J.P."/>
            <person name="Overkamp K.M."/>
            <person name="Park H.-S."/>
            <person name="Perrone G."/>
            <person name="Piumi F."/>
            <person name="Punt P.J."/>
            <person name="Ram A.F."/>
            <person name="Ramon A."/>
            <person name="Rauscher S."/>
            <person name="Record E."/>
            <person name="Riano-Pachon D.M."/>
            <person name="Robert V."/>
            <person name="Roehrig J."/>
            <person name="Ruller R."/>
            <person name="Salamov A."/>
            <person name="Salih N.S."/>
            <person name="Samson R.A."/>
            <person name="Sandor E."/>
            <person name="Sanguinetti M."/>
            <person name="Schuetze T."/>
            <person name="Sepcic K."/>
            <person name="Shelest E."/>
            <person name="Sherlock G."/>
            <person name="Sophianopoulou V."/>
            <person name="Squina F.M."/>
            <person name="Sun H."/>
            <person name="Susca A."/>
            <person name="Todd R.B."/>
            <person name="Tsang A."/>
            <person name="Unkles S.E."/>
            <person name="van de Wiele N."/>
            <person name="van Rossen-Uffink D."/>
            <person name="Oliveira J.V."/>
            <person name="Vesth T.C."/>
            <person name="Visser J."/>
            <person name="Yu J.-H."/>
            <person name="Zhou M."/>
            <person name="Andersen M.R."/>
            <person name="Archer D.B."/>
            <person name="Baker S.E."/>
            <person name="Benoit I."/>
            <person name="Brakhage A.A."/>
            <person name="Braus G.H."/>
            <person name="Fischer R."/>
            <person name="Frisvad J.C."/>
            <person name="Goldman G.H."/>
            <person name="Houbraken J."/>
            <person name="Oakley B."/>
            <person name="Pocsi I."/>
            <person name="Scazzocchio C."/>
            <person name="Seiboth B."/>
            <person name="vanKuyk P.A."/>
            <person name="Wortman J."/>
            <person name="Dyer P.S."/>
            <person name="Grigoriev I.V."/>
        </authorList>
    </citation>
    <scope>NUCLEOTIDE SEQUENCE [LARGE SCALE GENOMIC DNA]</scope>
    <source>
        <strain evidence="2">CBS 101740 / IMI 381727 / IBT 21946</strain>
    </source>
</reference>
<dbReference type="RefSeq" id="XP_067483995.1">
    <property type="nucleotide sequence ID" value="XM_067622338.1"/>
</dbReference>
<dbReference type="VEuPathDB" id="FungiDB:ASPBRDRAFT_27165"/>
<dbReference type="GO" id="GO:0006631">
    <property type="term" value="P:fatty acid metabolic process"/>
    <property type="evidence" value="ECO:0007669"/>
    <property type="project" value="TreeGrafter"/>
</dbReference>
<dbReference type="PROSITE" id="PS00455">
    <property type="entry name" value="AMP_BINDING"/>
    <property type="match status" value="1"/>
</dbReference>
<dbReference type="GO" id="GO:0031956">
    <property type="term" value="F:medium-chain fatty acid-CoA ligase activity"/>
    <property type="evidence" value="ECO:0007669"/>
    <property type="project" value="TreeGrafter"/>
</dbReference>
<organism evidence="1 2">
    <name type="scientific">Aspergillus brasiliensis (strain CBS 101740 / IMI 381727 / IBT 21946)</name>
    <dbReference type="NCBI Taxonomy" id="767769"/>
    <lineage>
        <taxon>Eukaryota</taxon>
        <taxon>Fungi</taxon>
        <taxon>Dikarya</taxon>
        <taxon>Ascomycota</taxon>
        <taxon>Pezizomycotina</taxon>
        <taxon>Eurotiomycetes</taxon>
        <taxon>Eurotiomycetidae</taxon>
        <taxon>Eurotiales</taxon>
        <taxon>Aspergillaceae</taxon>
        <taxon>Aspergillus</taxon>
        <taxon>Aspergillus subgen. Circumdati</taxon>
    </lineage>
</organism>
<dbReference type="InterPro" id="IPR020845">
    <property type="entry name" value="AMP-binding_CS"/>
</dbReference>
<accession>A0A1L9UYJ9</accession>
<dbReference type="Gene3D" id="3.40.50.12780">
    <property type="entry name" value="N-terminal domain of ligase-like"/>
    <property type="match status" value="1"/>
</dbReference>
<sequence>MNPKILPPPSLVLGPQGHQPARASAYFLQGVKTCCGVSRAARLSAAARCALDANLGVKHPQRDTVFLLQFDPHDENIRWASTPRVCISWISNLHGPPAPPRPSPPPMNRNQQADDLGTLMLTSGSTGFSKALDRAEPHRFLDLVDRHHVFLSFVSNFFLALLCDRICRSMPKQEAQPAPSWDPSCLRCVFSGGKATGVEMRVLHESDETEGAADEEGMLQLRGAVLFNQYYRDAAATPSAFTSDGWFITVHNAYLDAYGQLYITGRSKDTLLLNGVTIFAVEVEYSLEQARIPGLTLSFTLVFAHRAPAAILSFHTATSKEPPSASSHFEDTFRSPGARLGLEALLPITTYAVSGRN</sequence>